<evidence type="ECO:0000313" key="1">
    <source>
        <dbReference type="EMBL" id="TXS96040.1"/>
    </source>
</evidence>
<reference evidence="1 2" key="1">
    <citation type="submission" date="2019-08" db="EMBL/GenBank/DDBJ databases">
        <title>Parahaliea maris sp. nov., isolated from the surface seawater.</title>
        <authorList>
            <person name="Liu Y."/>
        </authorList>
    </citation>
    <scope>NUCLEOTIDE SEQUENCE [LARGE SCALE GENOMIC DNA]</scope>
    <source>
        <strain evidence="1 2">HSLHS9</strain>
    </source>
</reference>
<proteinExistence type="predicted"/>
<sequence>MKTGFIEKFILPKSEDFEDAMRQQTLITLNIVGRLEDACACQREEALAAIREDAARALEMKNENMQRLLNVFLTPYDKESIYRFLTQLDWVVLSVKHFVIEQEVYGIASVADYREICALLTEMMTLLGKSFDLLAAREMIALAATTDRIEDKYDRVVEGCARAIATLLEAEDCREILRHRDIVGQLKEIAKRIHITANTLEDMAIKVV</sequence>
<dbReference type="EMBL" id="VRZA01000001">
    <property type="protein sequence ID" value="TXS96040.1"/>
    <property type="molecule type" value="Genomic_DNA"/>
</dbReference>
<comment type="caution">
    <text evidence="1">The sequence shown here is derived from an EMBL/GenBank/DDBJ whole genome shotgun (WGS) entry which is preliminary data.</text>
</comment>
<accession>A0A5C9A8N1</accession>
<evidence type="ECO:0000313" key="2">
    <source>
        <dbReference type="Proteomes" id="UP000321039"/>
    </source>
</evidence>
<keyword evidence="2" id="KW-1185">Reference proteome</keyword>
<dbReference type="InterPro" id="IPR052912">
    <property type="entry name" value="UPF0111_domain"/>
</dbReference>
<dbReference type="InterPro" id="IPR038078">
    <property type="entry name" value="PhoU-like_sf"/>
</dbReference>
<gene>
    <name evidence="1" type="ORF">FV139_00595</name>
</gene>
<name>A0A5C9A8N1_9GAMM</name>
<dbReference type="AlphaFoldDB" id="A0A5C9A8N1"/>
<dbReference type="Proteomes" id="UP000321039">
    <property type="component" value="Unassembled WGS sequence"/>
</dbReference>
<organism evidence="1 2">
    <name type="scientific">Parahaliea maris</name>
    <dbReference type="NCBI Taxonomy" id="2716870"/>
    <lineage>
        <taxon>Bacteria</taxon>
        <taxon>Pseudomonadati</taxon>
        <taxon>Pseudomonadota</taxon>
        <taxon>Gammaproteobacteria</taxon>
        <taxon>Cellvibrionales</taxon>
        <taxon>Halieaceae</taxon>
        <taxon>Parahaliea</taxon>
    </lineage>
</organism>
<dbReference type="RefSeq" id="WP_148066310.1">
    <property type="nucleotide sequence ID" value="NZ_VRZA01000001.1"/>
</dbReference>
<dbReference type="PANTHER" id="PTHR37298">
    <property type="entry name" value="UPF0111 PROTEIN YKAA"/>
    <property type="match status" value="1"/>
</dbReference>
<dbReference type="Gene3D" id="1.20.58.220">
    <property type="entry name" value="Phosphate transport system protein phou homolog 2, domain 2"/>
    <property type="match status" value="1"/>
</dbReference>
<dbReference type="PANTHER" id="PTHR37298:SF1">
    <property type="entry name" value="UPF0111 PROTEIN YKAA"/>
    <property type="match status" value="1"/>
</dbReference>
<protein>
    <submittedName>
        <fullName evidence="1">DUF47 family protein</fullName>
    </submittedName>
</protein>